<reference evidence="4" key="1">
    <citation type="journal article" date="2019" name="Int. J. Syst. Evol. Microbiol.">
        <title>The Global Catalogue of Microorganisms (GCM) 10K type strain sequencing project: providing services to taxonomists for standard genome sequencing and annotation.</title>
        <authorList>
            <consortium name="The Broad Institute Genomics Platform"/>
            <consortium name="The Broad Institute Genome Sequencing Center for Infectious Disease"/>
            <person name="Wu L."/>
            <person name="Ma J."/>
        </authorList>
    </citation>
    <scope>NUCLEOTIDE SEQUENCE [LARGE SCALE GENOMIC DNA]</scope>
    <source>
        <strain evidence="4">CGMCC 4.7178</strain>
    </source>
</reference>
<name>A0ABQ2LVW2_9ACTN</name>
<dbReference type="InterPro" id="IPR041413">
    <property type="entry name" value="MLTR_LBD"/>
</dbReference>
<dbReference type="Gene3D" id="1.10.260.40">
    <property type="entry name" value="lambda repressor-like DNA-binding domains"/>
    <property type="match status" value="1"/>
</dbReference>
<dbReference type="InterPro" id="IPR010982">
    <property type="entry name" value="Lambda_DNA-bd_dom_sf"/>
</dbReference>
<dbReference type="InterPro" id="IPR001387">
    <property type="entry name" value="Cro/C1-type_HTH"/>
</dbReference>
<feature type="compositionally biased region" description="Low complexity" evidence="1">
    <location>
        <begin position="1"/>
        <end position="10"/>
    </location>
</feature>
<comment type="caution">
    <text evidence="3">The sequence shown here is derived from an EMBL/GenBank/DDBJ whole genome shotgun (WGS) entry which is preliminary data.</text>
</comment>
<dbReference type="Pfam" id="PF17765">
    <property type="entry name" value="MLTR_LBD"/>
    <property type="match status" value="1"/>
</dbReference>
<dbReference type="PROSITE" id="PS50943">
    <property type="entry name" value="HTH_CROC1"/>
    <property type="match status" value="1"/>
</dbReference>
<gene>
    <name evidence="3" type="ORF">GCM10012287_08530</name>
</gene>
<keyword evidence="4" id="KW-1185">Reference proteome</keyword>
<dbReference type="Proteomes" id="UP000631535">
    <property type="component" value="Unassembled WGS sequence"/>
</dbReference>
<dbReference type="CDD" id="cd00093">
    <property type="entry name" value="HTH_XRE"/>
    <property type="match status" value="1"/>
</dbReference>
<dbReference type="PANTHER" id="PTHR35010">
    <property type="entry name" value="BLL4672 PROTEIN-RELATED"/>
    <property type="match status" value="1"/>
</dbReference>
<evidence type="ECO:0000259" key="2">
    <source>
        <dbReference type="PROSITE" id="PS50943"/>
    </source>
</evidence>
<organism evidence="3 4">
    <name type="scientific">Streptomyces daqingensis</name>
    <dbReference type="NCBI Taxonomy" id="1472640"/>
    <lineage>
        <taxon>Bacteria</taxon>
        <taxon>Bacillati</taxon>
        <taxon>Actinomycetota</taxon>
        <taxon>Actinomycetes</taxon>
        <taxon>Kitasatosporales</taxon>
        <taxon>Streptomycetaceae</taxon>
        <taxon>Streptomyces</taxon>
    </lineage>
</organism>
<evidence type="ECO:0000256" key="1">
    <source>
        <dbReference type="SAM" id="MobiDB-lite"/>
    </source>
</evidence>
<dbReference type="EMBL" id="BMMP01000002">
    <property type="protein sequence ID" value="GGO44000.1"/>
    <property type="molecule type" value="Genomic_DNA"/>
</dbReference>
<evidence type="ECO:0000313" key="4">
    <source>
        <dbReference type="Proteomes" id="UP000631535"/>
    </source>
</evidence>
<proteinExistence type="predicted"/>
<sequence>MTNARPAAAGEHGRGPAAGPGGGTGDGPGSQGQLGAARGAVGPMLRRWRERAGLSQLELALRADSSSRHISFVETGRAVPGKDTLLRLAEHLDVPVRERNSLLLAAGYAPHYPTTPARSPALDALRADLERTVTAYEPYPALAVDGTYEVIAANRGIAMLLEGVPGELLAPPLNAMRVTLHPEGLAPRILNFREWRGHLLRQMERQLALVRSGELRRLYEEVSAYPLPPGGEESAGGDSPFALPLVIGHEGRRLSFLSTITTFNTPVDVTVSELAVEAFLPAGPETARELRRLLP</sequence>
<feature type="region of interest" description="Disordered" evidence="1">
    <location>
        <begin position="1"/>
        <end position="36"/>
    </location>
</feature>
<evidence type="ECO:0000313" key="3">
    <source>
        <dbReference type="EMBL" id="GGO44000.1"/>
    </source>
</evidence>
<dbReference type="Pfam" id="PF01381">
    <property type="entry name" value="HTH_3"/>
    <property type="match status" value="1"/>
</dbReference>
<feature type="domain" description="HTH cro/C1-type" evidence="2">
    <location>
        <begin position="45"/>
        <end position="99"/>
    </location>
</feature>
<dbReference type="SUPFAM" id="SSF47413">
    <property type="entry name" value="lambda repressor-like DNA-binding domains"/>
    <property type="match status" value="1"/>
</dbReference>
<protein>
    <submittedName>
        <fullName evidence="3">Transcriptional regulator</fullName>
    </submittedName>
</protein>
<dbReference type="PANTHER" id="PTHR35010:SF4">
    <property type="entry name" value="BLL5781 PROTEIN"/>
    <property type="match status" value="1"/>
</dbReference>
<dbReference type="SMART" id="SM00530">
    <property type="entry name" value="HTH_XRE"/>
    <property type="match status" value="1"/>
</dbReference>
<feature type="compositionally biased region" description="Gly residues" evidence="1">
    <location>
        <begin position="16"/>
        <end position="32"/>
    </location>
</feature>
<accession>A0ABQ2LVW2</accession>